<keyword evidence="3" id="KW-1003">Cell membrane</keyword>
<keyword evidence="6 7" id="KW-0472">Membrane</keyword>
<feature type="domain" description="ABC transmembrane type-1" evidence="8">
    <location>
        <begin position="94"/>
        <end position="300"/>
    </location>
</feature>
<comment type="similarity">
    <text evidence="7">Belongs to the binding-protein-dependent transport system permease family.</text>
</comment>
<dbReference type="Pfam" id="PF00528">
    <property type="entry name" value="BPD_transp_1"/>
    <property type="match status" value="1"/>
</dbReference>
<keyword evidence="2 7" id="KW-0813">Transport</keyword>
<feature type="transmembrane region" description="Helical" evidence="7">
    <location>
        <begin position="129"/>
        <end position="149"/>
    </location>
</feature>
<keyword evidence="10" id="KW-1185">Reference proteome</keyword>
<evidence type="ECO:0000256" key="7">
    <source>
        <dbReference type="RuleBase" id="RU363032"/>
    </source>
</evidence>
<keyword evidence="4 7" id="KW-0812">Transmembrane</keyword>
<dbReference type="GO" id="GO:0005886">
    <property type="term" value="C:plasma membrane"/>
    <property type="evidence" value="ECO:0007669"/>
    <property type="project" value="UniProtKB-SubCell"/>
</dbReference>
<reference evidence="9 10" key="1">
    <citation type="submission" date="2022-10" db="EMBL/GenBank/DDBJ databases">
        <title>Comparative genomic analysis of Cohnella hashimotonis sp. nov., isolated from the International Space Station.</title>
        <authorList>
            <person name="Simpson A."/>
            <person name="Venkateswaran K."/>
        </authorList>
    </citation>
    <scope>NUCLEOTIDE SEQUENCE [LARGE SCALE GENOMIC DNA]</scope>
    <source>
        <strain evidence="9 10">DSM 18997</strain>
    </source>
</reference>
<dbReference type="SUPFAM" id="SSF161098">
    <property type="entry name" value="MetI-like"/>
    <property type="match status" value="1"/>
</dbReference>
<organism evidence="9 10">
    <name type="scientific">Cohnella ginsengisoli</name>
    <dbReference type="NCBI Taxonomy" id="425004"/>
    <lineage>
        <taxon>Bacteria</taxon>
        <taxon>Bacillati</taxon>
        <taxon>Bacillota</taxon>
        <taxon>Bacilli</taxon>
        <taxon>Bacillales</taxon>
        <taxon>Paenibacillaceae</taxon>
        <taxon>Cohnella</taxon>
    </lineage>
</organism>
<feature type="transmembrane region" description="Helical" evidence="7">
    <location>
        <begin position="161"/>
        <end position="183"/>
    </location>
</feature>
<keyword evidence="5 7" id="KW-1133">Transmembrane helix</keyword>
<evidence type="ECO:0000256" key="4">
    <source>
        <dbReference type="ARBA" id="ARBA00022692"/>
    </source>
</evidence>
<dbReference type="PANTHER" id="PTHR43744">
    <property type="entry name" value="ABC TRANSPORTER PERMEASE PROTEIN MG189-RELATED-RELATED"/>
    <property type="match status" value="1"/>
</dbReference>
<dbReference type="AlphaFoldDB" id="A0A9X4QMM7"/>
<sequence>MENAIKLRQEEKAAERPRKAYQPNAVSRPAHAAINVLFVLYTLFCLLPILLVVIVSFTDEQTVLLSGYNYFPSKLSLDAYRFLFADPLPIVRAYGVTIGATVAGTVVGLLVTAAFAYPISRRDFRFRNVFSFFAFFTMLFNGGLVPWYIVYSKYMDIGNTILALILPNLLMSAFYILMMRTFFATTIPAEIYESAEIDGAGELLVFFRIVIPLSLPVMATVGLFYTLQYWNDWYNSMIFINNDRIISLQYLMQRTLLNIQYILNNSHAAATARIDFPSETVRMAMAVIGIGPIVFAYPFFQRYFVSGLTVGAVKG</sequence>
<evidence type="ECO:0000313" key="10">
    <source>
        <dbReference type="Proteomes" id="UP001153387"/>
    </source>
</evidence>
<protein>
    <submittedName>
        <fullName evidence="9">Carbohydrate ABC transporter permease</fullName>
    </submittedName>
</protein>
<dbReference type="CDD" id="cd06261">
    <property type="entry name" value="TM_PBP2"/>
    <property type="match status" value="1"/>
</dbReference>
<dbReference type="PROSITE" id="PS50928">
    <property type="entry name" value="ABC_TM1"/>
    <property type="match status" value="1"/>
</dbReference>
<dbReference type="InterPro" id="IPR000515">
    <property type="entry name" value="MetI-like"/>
</dbReference>
<dbReference type="GO" id="GO:0055085">
    <property type="term" value="P:transmembrane transport"/>
    <property type="evidence" value="ECO:0007669"/>
    <property type="project" value="InterPro"/>
</dbReference>
<dbReference type="RefSeq" id="WP_277565290.1">
    <property type="nucleotide sequence ID" value="NZ_JAPDHZ010000003.1"/>
</dbReference>
<feature type="transmembrane region" description="Helical" evidence="7">
    <location>
        <begin position="283"/>
        <end position="300"/>
    </location>
</feature>
<evidence type="ECO:0000256" key="5">
    <source>
        <dbReference type="ARBA" id="ARBA00022989"/>
    </source>
</evidence>
<dbReference type="PANTHER" id="PTHR43744:SF9">
    <property type="entry name" value="POLYGALACTURONAN_RHAMNOGALACTURONAN TRANSPORT SYSTEM PERMEASE PROTEIN YTCP"/>
    <property type="match status" value="1"/>
</dbReference>
<dbReference type="Proteomes" id="UP001153387">
    <property type="component" value="Unassembled WGS sequence"/>
</dbReference>
<feature type="transmembrane region" description="Helical" evidence="7">
    <location>
        <begin position="93"/>
        <end position="117"/>
    </location>
</feature>
<gene>
    <name evidence="9" type="ORF">OMP38_11425</name>
</gene>
<comment type="subcellular location">
    <subcellularLocation>
        <location evidence="1 7">Cell membrane</location>
        <topology evidence="1 7">Multi-pass membrane protein</topology>
    </subcellularLocation>
</comment>
<evidence type="ECO:0000313" key="9">
    <source>
        <dbReference type="EMBL" id="MDG0791407.1"/>
    </source>
</evidence>
<evidence type="ECO:0000256" key="6">
    <source>
        <dbReference type="ARBA" id="ARBA00023136"/>
    </source>
</evidence>
<evidence type="ECO:0000256" key="3">
    <source>
        <dbReference type="ARBA" id="ARBA00022475"/>
    </source>
</evidence>
<name>A0A9X4QMM7_9BACL</name>
<dbReference type="Gene3D" id="1.10.3720.10">
    <property type="entry name" value="MetI-like"/>
    <property type="match status" value="1"/>
</dbReference>
<feature type="transmembrane region" description="Helical" evidence="7">
    <location>
        <begin position="32"/>
        <end position="57"/>
    </location>
</feature>
<comment type="caution">
    <text evidence="9">The sequence shown here is derived from an EMBL/GenBank/DDBJ whole genome shotgun (WGS) entry which is preliminary data.</text>
</comment>
<accession>A0A9X4QMM7</accession>
<evidence type="ECO:0000259" key="8">
    <source>
        <dbReference type="PROSITE" id="PS50928"/>
    </source>
</evidence>
<dbReference type="EMBL" id="JAPDHZ010000003">
    <property type="protein sequence ID" value="MDG0791407.1"/>
    <property type="molecule type" value="Genomic_DNA"/>
</dbReference>
<evidence type="ECO:0000256" key="1">
    <source>
        <dbReference type="ARBA" id="ARBA00004651"/>
    </source>
</evidence>
<evidence type="ECO:0000256" key="2">
    <source>
        <dbReference type="ARBA" id="ARBA00022448"/>
    </source>
</evidence>
<feature type="transmembrane region" description="Helical" evidence="7">
    <location>
        <begin position="203"/>
        <end position="227"/>
    </location>
</feature>
<dbReference type="InterPro" id="IPR035906">
    <property type="entry name" value="MetI-like_sf"/>
</dbReference>
<proteinExistence type="inferred from homology"/>